<dbReference type="InterPro" id="IPR036398">
    <property type="entry name" value="CA_dom_sf"/>
</dbReference>
<dbReference type="RefSeq" id="WP_120111431.1">
    <property type="nucleotide sequence ID" value="NZ_RAHJ01000021.1"/>
</dbReference>
<dbReference type="InterPro" id="IPR023561">
    <property type="entry name" value="Carbonic_anhydrase_a-class"/>
</dbReference>
<accession>A0A419QYN6</accession>
<dbReference type="PANTHER" id="PTHR18952:SF265">
    <property type="entry name" value="CARBONIC ANHYDRASE"/>
    <property type="match status" value="1"/>
</dbReference>
<proteinExistence type="inferred from homology"/>
<dbReference type="OrthoDB" id="5327615at2"/>
<dbReference type="PANTHER" id="PTHR18952">
    <property type="entry name" value="CARBONIC ANHYDRASE"/>
    <property type="match status" value="1"/>
</dbReference>
<feature type="domain" description="Alpha-carbonic anhydrase" evidence="8">
    <location>
        <begin position="27"/>
        <end position="245"/>
    </location>
</feature>
<comment type="caution">
    <text evidence="9">The sequence shown here is derived from an EMBL/GenBank/DDBJ whole genome shotgun (WGS) entry which is preliminary data.</text>
</comment>
<reference evidence="9 10" key="1">
    <citation type="submission" date="2018-09" db="EMBL/GenBank/DDBJ databases">
        <title>Altererythrobacter sp.Ery1 and Ery12, the genome sequencing of novel strains in genus Alterythrobacter.</title>
        <authorList>
            <person name="Cheng H."/>
            <person name="Wu Y.-H."/>
            <person name="Fang C."/>
            <person name="Xu X.-W."/>
        </authorList>
    </citation>
    <scope>NUCLEOTIDE SEQUENCE [LARGE SCALE GENOMIC DNA]</scope>
    <source>
        <strain evidence="9 10">Ery12</strain>
    </source>
</reference>
<keyword evidence="5" id="KW-0456">Lyase</keyword>
<dbReference type="SMART" id="SM01057">
    <property type="entry name" value="Carb_anhydrase"/>
    <property type="match status" value="1"/>
</dbReference>
<evidence type="ECO:0000256" key="3">
    <source>
        <dbReference type="ARBA" id="ARBA00022723"/>
    </source>
</evidence>
<gene>
    <name evidence="9" type="ORF">D6858_13205</name>
</gene>
<dbReference type="Proteomes" id="UP000284322">
    <property type="component" value="Unassembled WGS sequence"/>
</dbReference>
<dbReference type="Pfam" id="PF00194">
    <property type="entry name" value="Carb_anhydrase"/>
    <property type="match status" value="1"/>
</dbReference>
<evidence type="ECO:0000259" key="8">
    <source>
        <dbReference type="PROSITE" id="PS51144"/>
    </source>
</evidence>
<comment type="catalytic activity">
    <reaction evidence="6">
        <text>hydrogencarbonate + H(+) = CO2 + H2O</text>
        <dbReference type="Rhea" id="RHEA:10748"/>
        <dbReference type="ChEBI" id="CHEBI:15377"/>
        <dbReference type="ChEBI" id="CHEBI:15378"/>
        <dbReference type="ChEBI" id="CHEBI:16526"/>
        <dbReference type="ChEBI" id="CHEBI:17544"/>
        <dbReference type="EC" id="4.2.1.1"/>
    </reaction>
</comment>
<sequence length="245" mass="26043">MSLPAFIAAILTLGCASAAYADTSGERDWHYRDGETAENWSAVNPRYGLCDRGTMQSPVDLSAVATRGTTRFAAAYGPAPAKLTVGPGKMKAEVDQGMGLIHGGRLFPLRQVHFHTPAEHKIHGKLYPLAAHFVHATDDGELTVLGVTFEAGAENPALQTILDAVTAGADSVELDLAQLAPRDQAVYRYMGSLTTPPCSEGVNWFVAATVLTASKEQIAAMTDRLGTSNRSLQPLNGRLVLAPEN</sequence>
<evidence type="ECO:0000313" key="9">
    <source>
        <dbReference type="EMBL" id="RJX65933.1"/>
    </source>
</evidence>
<dbReference type="InterPro" id="IPR041891">
    <property type="entry name" value="Alpha_CA_prokaryot-like"/>
</dbReference>
<name>A0A419QYN6_9SPHN</name>
<dbReference type="GO" id="GO:0004089">
    <property type="term" value="F:carbonate dehydratase activity"/>
    <property type="evidence" value="ECO:0007669"/>
    <property type="project" value="UniProtKB-EC"/>
</dbReference>
<dbReference type="InterPro" id="IPR001148">
    <property type="entry name" value="CA_dom"/>
</dbReference>
<keyword evidence="7" id="KW-0732">Signal</keyword>
<protein>
    <recommendedName>
        <fullName evidence="2">carbonic anhydrase</fullName>
        <ecNumber evidence="2">4.2.1.1</ecNumber>
    </recommendedName>
</protein>
<evidence type="ECO:0000256" key="6">
    <source>
        <dbReference type="ARBA" id="ARBA00048348"/>
    </source>
</evidence>
<dbReference type="EC" id="4.2.1.1" evidence="2"/>
<evidence type="ECO:0000256" key="7">
    <source>
        <dbReference type="SAM" id="SignalP"/>
    </source>
</evidence>
<dbReference type="PROSITE" id="PS51144">
    <property type="entry name" value="ALPHA_CA_2"/>
    <property type="match status" value="1"/>
</dbReference>
<dbReference type="CDD" id="cd03124">
    <property type="entry name" value="alpha_CA_prokaryotic_like"/>
    <property type="match status" value="1"/>
</dbReference>
<dbReference type="EMBL" id="RAHJ01000021">
    <property type="protein sequence ID" value="RJX65933.1"/>
    <property type="molecule type" value="Genomic_DNA"/>
</dbReference>
<evidence type="ECO:0000313" key="10">
    <source>
        <dbReference type="Proteomes" id="UP000284322"/>
    </source>
</evidence>
<organism evidence="9 10">
    <name type="scientific">Tsuneonella suprasediminis</name>
    <dbReference type="NCBI Taxonomy" id="2306996"/>
    <lineage>
        <taxon>Bacteria</taxon>
        <taxon>Pseudomonadati</taxon>
        <taxon>Pseudomonadota</taxon>
        <taxon>Alphaproteobacteria</taxon>
        <taxon>Sphingomonadales</taxon>
        <taxon>Erythrobacteraceae</taxon>
        <taxon>Tsuneonella</taxon>
    </lineage>
</organism>
<evidence type="ECO:0000256" key="4">
    <source>
        <dbReference type="ARBA" id="ARBA00022833"/>
    </source>
</evidence>
<dbReference type="Gene3D" id="3.10.200.10">
    <property type="entry name" value="Alpha carbonic anhydrase"/>
    <property type="match status" value="1"/>
</dbReference>
<feature type="chain" id="PRO_5019218360" description="carbonic anhydrase" evidence="7">
    <location>
        <begin position="22"/>
        <end position="245"/>
    </location>
</feature>
<dbReference type="GO" id="GO:0008270">
    <property type="term" value="F:zinc ion binding"/>
    <property type="evidence" value="ECO:0007669"/>
    <property type="project" value="InterPro"/>
</dbReference>
<dbReference type="AlphaFoldDB" id="A0A419QYN6"/>
<comment type="similarity">
    <text evidence="1">Belongs to the alpha-carbonic anhydrase family.</text>
</comment>
<feature type="signal peptide" evidence="7">
    <location>
        <begin position="1"/>
        <end position="21"/>
    </location>
</feature>
<evidence type="ECO:0000256" key="2">
    <source>
        <dbReference type="ARBA" id="ARBA00012925"/>
    </source>
</evidence>
<evidence type="ECO:0000256" key="5">
    <source>
        <dbReference type="ARBA" id="ARBA00023239"/>
    </source>
</evidence>
<keyword evidence="4" id="KW-0862">Zinc</keyword>
<keyword evidence="10" id="KW-1185">Reference proteome</keyword>
<keyword evidence="3" id="KW-0479">Metal-binding</keyword>
<dbReference type="SUPFAM" id="SSF51069">
    <property type="entry name" value="Carbonic anhydrase"/>
    <property type="match status" value="1"/>
</dbReference>
<evidence type="ECO:0000256" key="1">
    <source>
        <dbReference type="ARBA" id="ARBA00010718"/>
    </source>
</evidence>